<sequence>MGNGLKPFKEQPLSFAYEPLISPPISLETEDENLRVFSFEELKKATKKFRQGKVVIGEDRSVRTFYKGYIDDQELKPELLFLSWNVFKIAQRLYKRGR</sequence>
<dbReference type="EMBL" id="KI517464">
    <property type="protein sequence ID" value="ESQ41095.1"/>
    <property type="molecule type" value="Genomic_DNA"/>
</dbReference>
<evidence type="ECO:0000313" key="2">
    <source>
        <dbReference type="Proteomes" id="UP000030689"/>
    </source>
</evidence>
<dbReference type="Gene3D" id="3.30.200.20">
    <property type="entry name" value="Phosphorylase Kinase, domain 1"/>
    <property type="match status" value="1"/>
</dbReference>
<organism evidence="1 2">
    <name type="scientific">Eutrema salsugineum</name>
    <name type="common">Saltwater cress</name>
    <name type="synonym">Sisymbrium salsugineum</name>
    <dbReference type="NCBI Taxonomy" id="72664"/>
    <lineage>
        <taxon>Eukaryota</taxon>
        <taxon>Viridiplantae</taxon>
        <taxon>Streptophyta</taxon>
        <taxon>Embryophyta</taxon>
        <taxon>Tracheophyta</taxon>
        <taxon>Spermatophyta</taxon>
        <taxon>Magnoliopsida</taxon>
        <taxon>eudicotyledons</taxon>
        <taxon>Gunneridae</taxon>
        <taxon>Pentapetalae</taxon>
        <taxon>rosids</taxon>
        <taxon>malvids</taxon>
        <taxon>Brassicales</taxon>
        <taxon>Brassicaceae</taxon>
        <taxon>Eutremeae</taxon>
        <taxon>Eutrema</taxon>
    </lineage>
</organism>
<reference evidence="1 2" key="1">
    <citation type="journal article" date="2013" name="Front. Plant Sci.">
        <title>The Reference Genome of the Halophytic Plant Eutrema salsugineum.</title>
        <authorList>
            <person name="Yang R."/>
            <person name="Jarvis D.E."/>
            <person name="Chen H."/>
            <person name="Beilstein M.A."/>
            <person name="Grimwood J."/>
            <person name="Jenkins J."/>
            <person name="Shu S."/>
            <person name="Prochnik S."/>
            <person name="Xin M."/>
            <person name="Ma C."/>
            <person name="Schmutz J."/>
            <person name="Wing R.A."/>
            <person name="Mitchell-Olds T."/>
            <person name="Schumaker K.S."/>
            <person name="Wang X."/>
        </authorList>
    </citation>
    <scope>NUCLEOTIDE SEQUENCE [LARGE SCALE GENOMIC DNA]</scope>
</reference>
<dbReference type="AlphaFoldDB" id="V4KT31"/>
<gene>
    <name evidence="1" type="ORF">EUTSA_v10015862mg</name>
</gene>
<name>V4KT31_EUTSA</name>
<accession>V4KT31</accession>
<dbReference type="Proteomes" id="UP000030689">
    <property type="component" value="Unassembled WGS sequence"/>
</dbReference>
<proteinExistence type="predicted"/>
<keyword evidence="2" id="KW-1185">Reference proteome</keyword>
<dbReference type="KEGG" id="eus:EUTSA_v10015862mg"/>
<evidence type="ECO:0000313" key="1">
    <source>
        <dbReference type="EMBL" id="ESQ41095.1"/>
    </source>
</evidence>
<dbReference type="Gramene" id="ESQ41095">
    <property type="protein sequence ID" value="ESQ41095"/>
    <property type="gene ID" value="EUTSA_v10015862mg"/>
</dbReference>
<protein>
    <submittedName>
        <fullName evidence="1">Uncharacterized protein</fullName>
    </submittedName>
</protein>